<keyword evidence="2" id="KW-0489">Methyltransferase</keyword>
<keyword evidence="2" id="KW-0808">Transferase</keyword>
<sequence>MKEMEKATLTINGNSILISGYKEDTSVSNIEILSRNATYEPWILHIFKNLILEEYYCFDIGANIGVISIIMAQLASKGKVFAFEPFPSSFDYLCHNVKQNNIDNVDTYNMALANFNGVSEILTVDNSYADAQLILEKNLTKVTNELKTGTSAYTKKSTSVRKFDDWFQENDIDKVDLLKVDIEGSEILFLEGAEQVINNFKPDLVIEFNPHTLKNCSQANHRDLFLKLKSLYPKIYLIRREDGRIVPLSSDAQLMGLMLTGHNVEDLYCTYRDDASIKELEVDEYSATTYTAASISLSSTMKSAFLNMYPDGWIHQDRGVLVFEADLNDICSLVIDTYLDHVNSNIYFNNELKTVELYYGQQNTLSFHCEQGLNFVYFESNKFASARSIWNNEDPRFLSIRVFFEIQRKNAYQTTSLSSNKTLFKRIQRKILKLFSFN</sequence>
<dbReference type="PANTHER" id="PTHR34203">
    <property type="entry name" value="METHYLTRANSFERASE, FKBM FAMILY PROTEIN"/>
    <property type="match status" value="1"/>
</dbReference>
<dbReference type="GO" id="GO:0008168">
    <property type="term" value="F:methyltransferase activity"/>
    <property type="evidence" value="ECO:0007669"/>
    <property type="project" value="UniProtKB-KW"/>
</dbReference>
<dbReference type="Proteomes" id="UP000599391">
    <property type="component" value="Unassembled WGS sequence"/>
</dbReference>
<dbReference type="EMBL" id="JAECZB010000013">
    <property type="protein sequence ID" value="MBH8552383.1"/>
    <property type="molecule type" value="Genomic_DNA"/>
</dbReference>
<accession>A0A8J7H8E0</accession>
<dbReference type="InterPro" id="IPR029063">
    <property type="entry name" value="SAM-dependent_MTases_sf"/>
</dbReference>
<dbReference type="InterPro" id="IPR052514">
    <property type="entry name" value="SAM-dependent_MTase"/>
</dbReference>
<comment type="caution">
    <text evidence="2">The sequence shown here is derived from an EMBL/GenBank/DDBJ whole genome shotgun (WGS) entry which is preliminary data.</text>
</comment>
<reference evidence="2 3" key="1">
    <citation type="journal article" date="2021" name="Int. J. Syst. Evol. Microbiol.">
        <title>Amazonocrinis nigriterrae gen. nov., sp. nov., Atlanticothrix silvestris gen. nov., sp. nov. and Dendronalium phyllosphericum gen. nov., sp. nov., nostocacean cyanobacteria from Brazilian environments.</title>
        <authorList>
            <person name="Alvarenga D.O."/>
            <person name="Andreote A.P.D."/>
            <person name="Branco L.H.Z."/>
            <person name="Delbaje E."/>
            <person name="Cruz R.B."/>
            <person name="Varani A.M."/>
            <person name="Fiore M.F."/>
        </authorList>
    </citation>
    <scope>NUCLEOTIDE SEQUENCE [LARGE SCALE GENOMIC DNA]</scope>
    <source>
        <strain evidence="2 3">CENA357</strain>
    </source>
</reference>
<evidence type="ECO:0000313" key="2">
    <source>
        <dbReference type="EMBL" id="MBH8552383.1"/>
    </source>
</evidence>
<evidence type="ECO:0000313" key="3">
    <source>
        <dbReference type="Proteomes" id="UP000599391"/>
    </source>
</evidence>
<protein>
    <submittedName>
        <fullName evidence="2">FkbM family methyltransferase</fullName>
    </submittedName>
</protein>
<evidence type="ECO:0000259" key="1">
    <source>
        <dbReference type="Pfam" id="PF05050"/>
    </source>
</evidence>
<feature type="domain" description="Methyltransferase FkbM" evidence="1">
    <location>
        <begin position="59"/>
        <end position="226"/>
    </location>
</feature>
<dbReference type="Pfam" id="PF05050">
    <property type="entry name" value="Methyltransf_21"/>
    <property type="match status" value="1"/>
</dbReference>
<organism evidence="2 3">
    <name type="scientific">Atlanticothrix silvestris CENA357</name>
    <dbReference type="NCBI Taxonomy" id="1725252"/>
    <lineage>
        <taxon>Bacteria</taxon>
        <taxon>Bacillati</taxon>
        <taxon>Cyanobacteriota</taxon>
        <taxon>Cyanophyceae</taxon>
        <taxon>Nostocales</taxon>
        <taxon>Nodulariaceae</taxon>
        <taxon>Atlanticothrix</taxon>
        <taxon>Atlanticothrix silvestris</taxon>
    </lineage>
</organism>
<keyword evidence="3" id="KW-1185">Reference proteome</keyword>
<proteinExistence type="predicted"/>
<dbReference type="InterPro" id="IPR006342">
    <property type="entry name" value="FkbM_mtfrase"/>
</dbReference>
<name>A0A8J7H8E0_9CYAN</name>
<dbReference type="GO" id="GO:0032259">
    <property type="term" value="P:methylation"/>
    <property type="evidence" value="ECO:0007669"/>
    <property type="project" value="UniProtKB-KW"/>
</dbReference>
<dbReference type="Gene3D" id="3.40.50.150">
    <property type="entry name" value="Vaccinia Virus protein VP39"/>
    <property type="match status" value="1"/>
</dbReference>
<dbReference type="SUPFAM" id="SSF53335">
    <property type="entry name" value="S-adenosyl-L-methionine-dependent methyltransferases"/>
    <property type="match status" value="1"/>
</dbReference>
<dbReference type="AlphaFoldDB" id="A0A8J7H8E0"/>
<dbReference type="NCBIfam" id="TIGR01444">
    <property type="entry name" value="fkbM_fam"/>
    <property type="match status" value="1"/>
</dbReference>
<dbReference type="RefSeq" id="WP_214438695.1">
    <property type="nucleotide sequence ID" value="NZ_JAECZB010000013.1"/>
</dbReference>
<dbReference type="PANTHER" id="PTHR34203:SF13">
    <property type="entry name" value="EXPRESSED PROTEIN"/>
    <property type="match status" value="1"/>
</dbReference>
<gene>
    <name evidence="2" type="ORF">I8751_08340</name>
</gene>